<dbReference type="GeneID" id="92362732"/>
<feature type="region of interest" description="Disordered" evidence="2">
    <location>
        <begin position="1099"/>
        <end position="1210"/>
    </location>
</feature>
<feature type="compositionally biased region" description="Polar residues" evidence="2">
    <location>
        <begin position="1862"/>
        <end position="1894"/>
    </location>
</feature>
<feature type="compositionally biased region" description="Polar residues" evidence="2">
    <location>
        <begin position="631"/>
        <end position="647"/>
    </location>
</feature>
<feature type="region of interest" description="Disordered" evidence="2">
    <location>
        <begin position="790"/>
        <end position="973"/>
    </location>
</feature>
<feature type="compositionally biased region" description="Basic residues" evidence="2">
    <location>
        <begin position="1818"/>
        <end position="1827"/>
    </location>
</feature>
<feature type="coiled-coil region" evidence="1">
    <location>
        <begin position="285"/>
        <end position="312"/>
    </location>
</feature>
<comment type="caution">
    <text evidence="3">The sequence shown here is derived from an EMBL/GenBank/DDBJ whole genome shotgun (WGS) entry which is preliminary data.</text>
</comment>
<sequence>MEDTAVTNGDVSSLWRQAKTVTLLPPQADAAAAAAAGAGKPAAAAEAVPTTSSVAELAKEYHKLLDVVGTPNFETMQRLFAGDGAPPASTVPAIQVSFELFEAVQNRFAATKQVLERTKADLLTRNQHYSLLHQDMLRLKDEYAVLQKRISEAEERNTQLHQQRAKLEVTVEHLGREVAQGRSALDALRGKLVRRDEELQLSQSRVAESLVALSQKEAVIGTLRRELGKCGHFRYGSASGVRDGARDGEDDGQADGGGGEGGNTQAYTAHMLDRIAADVEGRSQEARMKLNIAELEGRLSRLGEEKDSILAQHTQYRQHVQLALQTYEAEAMLREDTLGRHACVHTPYFAGMQEAVYAKLVNLQTGEELAVGQGGKDSESGPAAGAEVLPPPPLQSFGALAFEVCQLMDRLSKMHIDDASRLQQDLSLCVEAQRMSLQAVAEVVGFLSAMEEEVVHRRLTLPEVREEWRKARVPGFAQAIARSLREIGSRFGRGMVGLLQQENIFVAEVEHARRLQDEQKRAPVAGRNTSAASVAGGKGQQPQRRSRSDGMPGQNRSGVTSASGRRGIGSYSAVELPGEAESPKGSLAVADSVEGLSALLVSGEGQDSDYAEKAQLAAIATAGSKTPPPTQSGGASVTSEAQDSSATRAPDMKVSPKGRLRSTTDPKDAVETLLAAASPAEAESASALQSSKDASASLATPPSTTRSGAQASAAAPLSTASFKAVPDTTSHTNQLTTKSGLAAAAAKPQVAGGAAALPVMPSVVMCPHCAHEVVLDGSTGESLPALADGCGGGGRQHSLTSPNAAAAGWHEASGKTGSASSPTAGIGAVSPAKSGESASAAQGSEAAAATDINRHGVRHTKSSAALTKLKSKRKLDSGKGATGSSSKRPEDLSTGSRSASLSPVQSRTTSPTFSRLHGTRTSSQHSSLEGARPAVAPDEKISTDRSGILTEGNTSQAASPFRRSKNNVGAATSTEAGTAAAELASALSDCQDRLTRTSQELQDVRAANAALQAQLVAALAAAAASAPATTSSTPVRTRGYQVTPHVSAAVDEELSILGKQKKKSFKSKVASSSSCTPFRVYDGAEGAAAKDTVRALGRPVEADQLSTSVGLESPHGGRSASRTPPPPQSPHAGARKDQSAIDDDLSSASAAGAAAGDEGSRTENERGDAAPDRHPPHLPLTVSSSASPSLPAGHHKAVRPGAHIGQQRSTIDSLSRLTVTSARGFQPTSQLHQASSTAAGAKPMRSGSAVVMGSGAEKSLGGQAAGVTKSAYISHITLQNELSSPSVSRTPQREYSKRAGGGLAAAYAAQSQHDRTSSPTPIWGSAYPPVLNRRHNALTWAAASSIGTASAATVYRANTSAASIPERTRELGLAITNSRVTGSPAKQRERVAPSRYVSTTSTKVKDDGHTNRPVTHTVDLAPTSVPLLRLTSGHPRRVLPSLPPLSPSQVPSSASGCPLVSGTTFSSPVPVSALPTIALPEDTYPRYHTATTPATAADSAAGLSVAGPNIVSLNSPAFRFSSMPQQYVRARPPSPLSATATTLNKRQQRKIEIQQLHLCLDQDASLLYNGVCGAQSSTAAGALSNAQVARQWLGGVWYSTRSRCTGAGLHQVMARRMRDTWARGHLYEAPIAATPASVPTSDANPDFSVIVGGQSVASCLGEPCSASAHPPVRTWQGAPPQSPSFMKGALAPPPLTYLATSSEARRRWSLNGFGLNRYDPFSFSAANTLNSMTRRPCQRMPRTWQQQQRWNIRHASDAATPGRPACARSLPDSRGTCAVAGANGAQLQLAANVVFFSLPVSAEGKSLGTDVVPSLFSHSRRQHRHGRSVPQLAKRDPMQQAVKRTVYTVSVPTSPLGPPSEMLSSTRQQDACTPLLPSSQEQLLHQRHTTSSTGEADVDLGEMTGDAGGA</sequence>
<dbReference type="Proteomes" id="UP000674143">
    <property type="component" value="Unassembled WGS sequence"/>
</dbReference>
<dbReference type="SMR" id="A0A836GGV9"/>
<evidence type="ECO:0000313" key="3">
    <source>
        <dbReference type="EMBL" id="KAG5481812.1"/>
    </source>
</evidence>
<feature type="compositionally biased region" description="Polar residues" evidence="2">
    <location>
        <begin position="893"/>
        <end position="927"/>
    </location>
</feature>
<dbReference type="KEGG" id="loi:92362732"/>
<feature type="coiled-coil region" evidence="1">
    <location>
        <begin position="136"/>
        <end position="170"/>
    </location>
</feature>
<feature type="region of interest" description="Disordered" evidence="2">
    <location>
        <begin position="684"/>
        <end position="712"/>
    </location>
</feature>
<feature type="compositionally biased region" description="Low complexity" evidence="2">
    <location>
        <begin position="703"/>
        <end position="712"/>
    </location>
</feature>
<evidence type="ECO:0000256" key="1">
    <source>
        <dbReference type="SAM" id="Coils"/>
    </source>
</evidence>
<keyword evidence="1" id="KW-0175">Coiled coil</keyword>
<feature type="compositionally biased region" description="Basic and acidic residues" evidence="2">
    <location>
        <begin position="1158"/>
        <end position="1175"/>
    </location>
</feature>
<reference evidence="4" key="1">
    <citation type="journal article" date="2021" name="Microbiol. Resour. Announc.">
        <title>LGAAP: Leishmaniinae Genome Assembly and Annotation Pipeline.</title>
        <authorList>
            <person name="Almutairi H."/>
            <person name="Urbaniak M.D."/>
            <person name="Bates M.D."/>
            <person name="Jariyapan N."/>
            <person name="Kwakye-Nuako G."/>
            <person name="Thomaz-Soccol V."/>
            <person name="Al-Salem W.S."/>
            <person name="Dillon R.J."/>
            <person name="Bates P.A."/>
            <person name="Gatherer D."/>
        </authorList>
    </citation>
    <scope>NUCLEOTIDE SEQUENCE [LARGE SCALE GENOMIC DNA]</scope>
</reference>
<reference evidence="4" key="2">
    <citation type="journal article" date="2021" name="Sci. Data">
        <title>Chromosome-scale genome sequencing, assembly and annotation of six genomes from subfamily Leishmaniinae.</title>
        <authorList>
            <person name="Almutairi H."/>
            <person name="Urbaniak M.D."/>
            <person name="Bates M.D."/>
            <person name="Jariyapan N."/>
            <person name="Kwakye-Nuako G."/>
            <person name="Thomaz Soccol V."/>
            <person name="Al-Salem W.S."/>
            <person name="Dillon R.J."/>
            <person name="Bates P.A."/>
            <person name="Gatherer D."/>
        </authorList>
    </citation>
    <scope>NUCLEOTIDE SEQUENCE [LARGE SCALE GENOMIC DNA]</scope>
</reference>
<feature type="region of interest" description="Disordered" evidence="2">
    <location>
        <begin position="238"/>
        <end position="265"/>
    </location>
</feature>
<feature type="region of interest" description="Disordered" evidence="2">
    <location>
        <begin position="517"/>
        <end position="569"/>
    </location>
</feature>
<feature type="region of interest" description="Disordered" evidence="2">
    <location>
        <begin position="622"/>
        <end position="666"/>
    </location>
</feature>
<proteinExistence type="predicted"/>
<feature type="compositionally biased region" description="Polar residues" evidence="2">
    <location>
        <begin position="692"/>
        <end position="702"/>
    </location>
</feature>
<name>A0A836GGV9_9TRYP</name>
<dbReference type="RefSeq" id="XP_067064172.1">
    <property type="nucleotide sequence ID" value="XM_067208798.1"/>
</dbReference>
<feature type="compositionally biased region" description="Polar residues" evidence="2">
    <location>
        <begin position="554"/>
        <end position="563"/>
    </location>
</feature>
<evidence type="ECO:0000313" key="4">
    <source>
        <dbReference type="Proteomes" id="UP000674143"/>
    </source>
</evidence>
<evidence type="ECO:0000256" key="2">
    <source>
        <dbReference type="SAM" id="MobiDB-lite"/>
    </source>
</evidence>
<organism evidence="3 4">
    <name type="scientific">Leishmania orientalis</name>
    <dbReference type="NCBI Taxonomy" id="2249476"/>
    <lineage>
        <taxon>Eukaryota</taxon>
        <taxon>Discoba</taxon>
        <taxon>Euglenozoa</taxon>
        <taxon>Kinetoplastea</taxon>
        <taxon>Metakinetoplastina</taxon>
        <taxon>Trypanosomatida</taxon>
        <taxon>Trypanosomatidae</taxon>
        <taxon>Leishmaniinae</taxon>
        <taxon>Leishmania</taxon>
    </lineage>
</organism>
<feature type="coiled-coil region" evidence="1">
    <location>
        <begin position="987"/>
        <end position="1014"/>
    </location>
</feature>
<keyword evidence="4" id="KW-1185">Reference proteome</keyword>
<protein>
    <submittedName>
        <fullName evidence="3">Uncharacterized protein</fullName>
    </submittedName>
</protein>
<feature type="region of interest" description="Disordered" evidence="2">
    <location>
        <begin position="1818"/>
        <end position="1910"/>
    </location>
</feature>
<gene>
    <name evidence="3" type="ORF">LSCM4_06888</name>
</gene>
<dbReference type="EMBL" id="JAFHLR010000017">
    <property type="protein sequence ID" value="KAG5481812.1"/>
    <property type="molecule type" value="Genomic_DNA"/>
</dbReference>
<feature type="compositionally biased region" description="Low complexity" evidence="2">
    <location>
        <begin position="832"/>
        <end position="849"/>
    </location>
</feature>
<feature type="compositionally biased region" description="Low complexity" evidence="2">
    <location>
        <begin position="1146"/>
        <end position="1157"/>
    </location>
</feature>
<feature type="region of interest" description="Disordered" evidence="2">
    <location>
        <begin position="1380"/>
        <end position="1414"/>
    </location>
</feature>
<accession>A0A836GGV9</accession>